<keyword evidence="4" id="KW-1185">Reference proteome</keyword>
<dbReference type="InterPro" id="IPR036388">
    <property type="entry name" value="WH-like_DNA-bd_sf"/>
</dbReference>
<dbReference type="Pfam" id="PF03704">
    <property type="entry name" value="BTAD"/>
    <property type="match status" value="1"/>
</dbReference>
<dbReference type="GO" id="GO:0003677">
    <property type="term" value="F:DNA binding"/>
    <property type="evidence" value="ECO:0007669"/>
    <property type="project" value="InterPro"/>
</dbReference>
<dbReference type="PANTHER" id="PTHR35807">
    <property type="entry name" value="TRANSCRIPTIONAL REGULATOR REDD-RELATED"/>
    <property type="match status" value="1"/>
</dbReference>
<proteinExistence type="predicted"/>
<dbReference type="InterPro" id="IPR051677">
    <property type="entry name" value="AfsR-DnrI-RedD_regulator"/>
</dbReference>
<dbReference type="Gene3D" id="1.25.40.10">
    <property type="entry name" value="Tetratricopeptide repeat domain"/>
    <property type="match status" value="1"/>
</dbReference>
<accession>A0A318SA77</accession>
<dbReference type="SUPFAM" id="SSF46894">
    <property type="entry name" value="C-terminal effector domain of the bipartite response regulators"/>
    <property type="match status" value="1"/>
</dbReference>
<gene>
    <name evidence="3" type="ORF">DES52_101114</name>
</gene>
<sequence length="302" mass="33300">MNDMTPRTAAKSSRAARRATPPTSSTLRVRTLGAREVLVNGAVAEWHAASARDLFFYLLSFPEGRTREEIWEGLWELGPDAASGNRFRVTLHRLRTALGWPEAVVEEYGRYRLAPEVFRASDVHDVYAGLRDADLAAGAEKLAALQRALGAYSGDYLPGESAEWATQAREEHRAAYVRACVELSLLHCERTECGGAVSALVRALRADPFIGENYHQKLMTCLSVVEGKYAAIEHYRRFIKFLRDDLGDTPMNETTQLAERIKTGEHICVGSRGSDATLTLNCPLTPDGHCPGVLGELLQLEG</sequence>
<dbReference type="SMART" id="SM01043">
    <property type="entry name" value="BTAD"/>
    <property type="match status" value="1"/>
</dbReference>
<evidence type="ECO:0000259" key="2">
    <source>
        <dbReference type="SMART" id="SM01043"/>
    </source>
</evidence>
<dbReference type="InterPro" id="IPR005158">
    <property type="entry name" value="BTAD"/>
</dbReference>
<dbReference type="PANTHER" id="PTHR35807:SF2">
    <property type="entry name" value="TRANSCRIPTIONAL ACTIVATOR DOMAIN"/>
    <property type="match status" value="1"/>
</dbReference>
<comment type="caution">
    <text evidence="3">The sequence shown here is derived from an EMBL/GenBank/DDBJ whole genome shotgun (WGS) entry which is preliminary data.</text>
</comment>
<dbReference type="InterPro" id="IPR016032">
    <property type="entry name" value="Sig_transdc_resp-reg_C-effctor"/>
</dbReference>
<feature type="domain" description="Bacterial transcriptional activator" evidence="2">
    <location>
        <begin position="121"/>
        <end position="262"/>
    </location>
</feature>
<protein>
    <submittedName>
        <fullName evidence="3">Transcriptional activator</fullName>
    </submittedName>
</protein>
<dbReference type="Gene3D" id="1.10.10.10">
    <property type="entry name" value="Winged helix-like DNA-binding domain superfamily/Winged helix DNA-binding domain"/>
    <property type="match status" value="1"/>
</dbReference>
<reference evidence="3 4" key="1">
    <citation type="submission" date="2018-06" db="EMBL/GenBank/DDBJ databases">
        <title>Genomic Encyclopedia of Type Strains, Phase IV (KMG-IV): sequencing the most valuable type-strain genomes for metagenomic binning, comparative biology and taxonomic classification.</title>
        <authorList>
            <person name="Goeker M."/>
        </authorList>
    </citation>
    <scope>NUCLEOTIDE SEQUENCE [LARGE SCALE GENOMIC DNA]</scope>
    <source>
        <strain evidence="3 4">DSM 18048</strain>
    </source>
</reference>
<evidence type="ECO:0000256" key="1">
    <source>
        <dbReference type="SAM" id="MobiDB-lite"/>
    </source>
</evidence>
<dbReference type="AlphaFoldDB" id="A0A318SA77"/>
<organism evidence="3 4">
    <name type="scientific">Deinococcus yavapaiensis KR-236</name>
    <dbReference type="NCBI Taxonomy" id="694435"/>
    <lineage>
        <taxon>Bacteria</taxon>
        <taxon>Thermotogati</taxon>
        <taxon>Deinococcota</taxon>
        <taxon>Deinococci</taxon>
        <taxon>Deinococcales</taxon>
        <taxon>Deinococcaceae</taxon>
        <taxon>Deinococcus</taxon>
    </lineage>
</organism>
<evidence type="ECO:0000313" key="3">
    <source>
        <dbReference type="EMBL" id="PYE56310.1"/>
    </source>
</evidence>
<evidence type="ECO:0000313" key="4">
    <source>
        <dbReference type="Proteomes" id="UP000248326"/>
    </source>
</evidence>
<dbReference type="SUPFAM" id="SSF48452">
    <property type="entry name" value="TPR-like"/>
    <property type="match status" value="1"/>
</dbReference>
<dbReference type="GO" id="GO:0006355">
    <property type="term" value="P:regulation of DNA-templated transcription"/>
    <property type="evidence" value="ECO:0007669"/>
    <property type="project" value="InterPro"/>
</dbReference>
<dbReference type="RefSeq" id="WP_211317834.1">
    <property type="nucleotide sequence ID" value="NZ_QJSX01000001.1"/>
</dbReference>
<dbReference type="EMBL" id="QJSX01000001">
    <property type="protein sequence ID" value="PYE56310.1"/>
    <property type="molecule type" value="Genomic_DNA"/>
</dbReference>
<dbReference type="InterPro" id="IPR011990">
    <property type="entry name" value="TPR-like_helical_dom_sf"/>
</dbReference>
<name>A0A318SA77_9DEIO</name>
<dbReference type="Proteomes" id="UP000248326">
    <property type="component" value="Unassembled WGS sequence"/>
</dbReference>
<feature type="region of interest" description="Disordered" evidence="1">
    <location>
        <begin position="1"/>
        <end position="25"/>
    </location>
</feature>